<sequence>MAVTWETLFHFITQSRLHPLITTSLKIIHGQDNDRENSFVATAVIKVVWTKIHGQIKMEITTLELIHSLKFQPQQIPNSTISDLELTHGEFQAHPLSETPSQLP</sequence>
<evidence type="ECO:0000313" key="1">
    <source>
        <dbReference type="EMBL" id="KAF3554760.1"/>
    </source>
</evidence>
<accession>A0A8S9QX43</accession>
<evidence type="ECO:0000313" key="2">
    <source>
        <dbReference type="Proteomes" id="UP000712600"/>
    </source>
</evidence>
<dbReference type="AlphaFoldDB" id="A0A8S9QX43"/>
<reference evidence="1" key="1">
    <citation type="submission" date="2019-12" db="EMBL/GenBank/DDBJ databases">
        <title>Genome sequencing and annotation of Brassica cretica.</title>
        <authorList>
            <person name="Studholme D.J."/>
            <person name="Sarris P."/>
        </authorList>
    </citation>
    <scope>NUCLEOTIDE SEQUENCE</scope>
    <source>
        <strain evidence="1">PFS-109/04</strain>
        <tissue evidence="1">Leaf</tissue>
    </source>
</reference>
<protein>
    <submittedName>
        <fullName evidence="1">Uncharacterized protein</fullName>
    </submittedName>
</protein>
<organism evidence="1 2">
    <name type="scientific">Brassica cretica</name>
    <name type="common">Mustard</name>
    <dbReference type="NCBI Taxonomy" id="69181"/>
    <lineage>
        <taxon>Eukaryota</taxon>
        <taxon>Viridiplantae</taxon>
        <taxon>Streptophyta</taxon>
        <taxon>Embryophyta</taxon>
        <taxon>Tracheophyta</taxon>
        <taxon>Spermatophyta</taxon>
        <taxon>Magnoliopsida</taxon>
        <taxon>eudicotyledons</taxon>
        <taxon>Gunneridae</taxon>
        <taxon>Pentapetalae</taxon>
        <taxon>rosids</taxon>
        <taxon>malvids</taxon>
        <taxon>Brassicales</taxon>
        <taxon>Brassicaceae</taxon>
        <taxon>Brassiceae</taxon>
        <taxon>Brassica</taxon>
    </lineage>
</organism>
<name>A0A8S9QX43_BRACR</name>
<dbReference type="EMBL" id="QGKX02000996">
    <property type="protein sequence ID" value="KAF3554760.1"/>
    <property type="molecule type" value="Genomic_DNA"/>
</dbReference>
<gene>
    <name evidence="1" type="ORF">F2Q69_00011917</name>
</gene>
<proteinExistence type="predicted"/>
<dbReference type="Proteomes" id="UP000712600">
    <property type="component" value="Unassembled WGS sequence"/>
</dbReference>
<comment type="caution">
    <text evidence="1">The sequence shown here is derived from an EMBL/GenBank/DDBJ whole genome shotgun (WGS) entry which is preliminary data.</text>
</comment>